<dbReference type="InterPro" id="IPR017853">
    <property type="entry name" value="GH"/>
</dbReference>
<dbReference type="GO" id="GO:0016301">
    <property type="term" value="F:kinase activity"/>
    <property type="evidence" value="ECO:0007669"/>
    <property type="project" value="UniProtKB-KW"/>
</dbReference>
<reference evidence="6" key="1">
    <citation type="submission" date="2025-08" db="UniProtKB">
        <authorList>
            <consortium name="RefSeq"/>
        </authorList>
    </citation>
    <scope>IDENTIFICATION</scope>
</reference>
<dbReference type="InterPro" id="IPR045857">
    <property type="entry name" value="O16G_dom_2"/>
</dbReference>
<dbReference type="Gene3D" id="3.20.20.80">
    <property type="entry name" value="Glycosidases"/>
    <property type="match status" value="2"/>
</dbReference>
<dbReference type="RefSeq" id="XP_005107107.1">
    <property type="nucleotide sequence ID" value="XM_005107050.2"/>
</dbReference>
<feature type="compositionally biased region" description="Low complexity" evidence="1">
    <location>
        <begin position="42"/>
        <end position="73"/>
    </location>
</feature>
<proteinExistence type="predicted"/>
<dbReference type="InterPro" id="IPR042280">
    <property type="entry name" value="SLC3A2"/>
</dbReference>
<evidence type="ECO:0000259" key="4">
    <source>
        <dbReference type="Pfam" id="PF16028"/>
    </source>
</evidence>
<dbReference type="SUPFAM" id="SSF51445">
    <property type="entry name" value="(Trans)glycosidases"/>
    <property type="match status" value="1"/>
</dbReference>
<name>A0ABM0K2D2_APLCA</name>
<keyword evidence="5" id="KW-1185">Reference proteome</keyword>
<feature type="compositionally biased region" description="Basic and acidic residues" evidence="1">
    <location>
        <begin position="80"/>
        <end position="90"/>
    </location>
</feature>
<accession>A0ABM0K2D2</accession>
<evidence type="ECO:0000259" key="3">
    <source>
        <dbReference type="Pfam" id="PF00128"/>
    </source>
</evidence>
<keyword evidence="2" id="KW-0472">Membrane</keyword>
<dbReference type="PANTHER" id="PTHR46673:SF1">
    <property type="entry name" value="4F2 CELL-SURFACE ANTIGEN HEAVY CHAIN"/>
    <property type="match status" value="1"/>
</dbReference>
<feature type="domain" description="Glycosyl hydrolase family 13 catalytic" evidence="3">
    <location>
        <begin position="205"/>
        <end position="253"/>
    </location>
</feature>
<dbReference type="InterPro" id="IPR006047">
    <property type="entry name" value="GH13_cat_dom"/>
</dbReference>
<dbReference type="Pfam" id="PF16028">
    <property type="entry name" value="SLC3A2_N"/>
    <property type="match status" value="1"/>
</dbReference>
<organism evidence="5 6">
    <name type="scientific">Aplysia californica</name>
    <name type="common">California sea hare</name>
    <dbReference type="NCBI Taxonomy" id="6500"/>
    <lineage>
        <taxon>Eukaryota</taxon>
        <taxon>Metazoa</taxon>
        <taxon>Spiralia</taxon>
        <taxon>Lophotrochozoa</taxon>
        <taxon>Mollusca</taxon>
        <taxon>Gastropoda</taxon>
        <taxon>Heterobranchia</taxon>
        <taxon>Euthyneura</taxon>
        <taxon>Tectipleura</taxon>
        <taxon>Aplysiida</taxon>
        <taxon>Aplysioidea</taxon>
        <taxon>Aplysiidae</taxon>
        <taxon>Aplysia</taxon>
    </lineage>
</organism>
<feature type="non-terminal residue" evidence="6">
    <location>
        <position position="260"/>
    </location>
</feature>
<dbReference type="Proteomes" id="UP000694888">
    <property type="component" value="Unplaced"/>
</dbReference>
<evidence type="ECO:0000313" key="6">
    <source>
        <dbReference type="RefSeq" id="XP_005107107.1"/>
    </source>
</evidence>
<evidence type="ECO:0000256" key="2">
    <source>
        <dbReference type="SAM" id="Phobius"/>
    </source>
</evidence>
<evidence type="ECO:0000256" key="1">
    <source>
        <dbReference type="SAM" id="MobiDB-lite"/>
    </source>
</evidence>
<feature type="region of interest" description="Disordered" evidence="1">
    <location>
        <begin position="24"/>
        <end position="118"/>
    </location>
</feature>
<keyword evidence="6" id="KW-0418">Kinase</keyword>
<dbReference type="Gene3D" id="3.90.400.10">
    <property type="entry name" value="Oligo-1,6-glucosidase, Domain 2"/>
    <property type="match status" value="1"/>
</dbReference>
<keyword evidence="2" id="KW-0812">Transmembrane</keyword>
<evidence type="ECO:0000313" key="5">
    <source>
        <dbReference type="Proteomes" id="UP000694888"/>
    </source>
</evidence>
<dbReference type="Pfam" id="PF00128">
    <property type="entry name" value="Alpha-amylase"/>
    <property type="match status" value="1"/>
</dbReference>
<gene>
    <name evidence="6" type="primary">LOC101849235</name>
</gene>
<feature type="compositionally biased region" description="Basic and acidic residues" evidence="1">
    <location>
        <begin position="102"/>
        <end position="112"/>
    </location>
</feature>
<sequence length="260" mass="28878">METSGISIISAKTLPSETAAVAYNNPAFDDDNGNTDAKNGITTATTAPSNTSTTTNNNNSSNNSSNNNSNNAPRMSSSDKGPRLYDDISHSKRGSSSVDFTMPEKKPRDRLKSLTTADGPYRGMGKEELLRYSSKPLWRNLRYVCMSIVLTGWLALLITVVALVLTYPQCREAQDREWWQKAVIYRVYVRSFLDAEGSDGIGDINGMHITVDFIPNHTSDQHPWFISSQANPDGRHNEFRSYYVWAEGGGPLKDTPINNW</sequence>
<dbReference type="InterPro" id="IPR031984">
    <property type="entry name" value="SLC3A2_N"/>
</dbReference>
<feature type="transmembrane region" description="Helical" evidence="2">
    <location>
        <begin position="141"/>
        <end position="167"/>
    </location>
</feature>
<keyword evidence="2" id="KW-1133">Transmembrane helix</keyword>
<keyword evidence="6" id="KW-0808">Transferase</keyword>
<dbReference type="PANTHER" id="PTHR46673">
    <property type="entry name" value="4F2 CELL-SURFACE ANTIGEN HEAVY CHAIN"/>
    <property type="match status" value="1"/>
</dbReference>
<feature type="domain" description="Solute carrier family 3 member 2 N-terminal" evidence="4">
    <location>
        <begin position="119"/>
        <end position="185"/>
    </location>
</feature>
<dbReference type="GeneID" id="101849235"/>
<protein>
    <submittedName>
        <fullName evidence="6">Myosin heavy chain kinase D</fullName>
    </submittedName>
</protein>